<feature type="domain" description="NadR/Ttd14 AAA" evidence="1">
    <location>
        <begin position="5"/>
        <end position="169"/>
    </location>
</feature>
<dbReference type="Gene3D" id="3.40.50.300">
    <property type="entry name" value="P-loop containing nucleotide triphosphate hydrolases"/>
    <property type="match status" value="1"/>
</dbReference>
<comment type="caution">
    <text evidence="2">The sequence shown here is derived from an EMBL/GenBank/DDBJ whole genome shotgun (WGS) entry which is preliminary data.</text>
</comment>
<name>A0A2A4G818_9FLAO</name>
<evidence type="ECO:0000313" key="3">
    <source>
        <dbReference type="Proteomes" id="UP000219559"/>
    </source>
</evidence>
<proteinExistence type="predicted"/>
<accession>A0A2A4G818</accession>
<gene>
    <name evidence="2" type="ORF">B7P33_12970</name>
</gene>
<dbReference type="Proteomes" id="UP000219559">
    <property type="component" value="Unassembled WGS sequence"/>
</dbReference>
<dbReference type="Pfam" id="PF13521">
    <property type="entry name" value="AAA_28"/>
    <property type="match status" value="1"/>
</dbReference>
<dbReference type="RefSeq" id="WP_097442922.1">
    <property type="nucleotide sequence ID" value="NZ_NBWU01000004.1"/>
</dbReference>
<protein>
    <submittedName>
        <fullName evidence="2">ATPase</fullName>
    </submittedName>
</protein>
<dbReference type="EMBL" id="NBWU01000004">
    <property type="protein sequence ID" value="PCE64136.1"/>
    <property type="molecule type" value="Genomic_DNA"/>
</dbReference>
<keyword evidence="3" id="KW-1185">Reference proteome</keyword>
<evidence type="ECO:0000313" key="2">
    <source>
        <dbReference type="EMBL" id="PCE64136.1"/>
    </source>
</evidence>
<dbReference type="SUPFAM" id="SSF52540">
    <property type="entry name" value="P-loop containing nucleoside triphosphate hydrolases"/>
    <property type="match status" value="1"/>
</dbReference>
<dbReference type="OrthoDB" id="5638848at2"/>
<sequence length="180" mass="20971">MDTKRILLIGGPSTGKTSLIKALEEQGYPCFHEVSREVTLAAREEGIQQLFVSHPTLFSERLLQGRIKQFEAAKDMNEALVFYDRGIPDVVAYMDFANENYNQSFTQPCTDYRYDIVFMLLPWKEIYTSDNERYENFEEALRIHTYLENTYAQYEYQPIVVPFGSIAERAAFVIDHLNLK</sequence>
<dbReference type="InterPro" id="IPR038727">
    <property type="entry name" value="NadR/Ttd14_AAA_dom"/>
</dbReference>
<reference evidence="2 3" key="1">
    <citation type="submission" date="2017-04" db="EMBL/GenBank/DDBJ databases">
        <title>A new member of the family Flavobacteriaceae isolated from ascidians.</title>
        <authorList>
            <person name="Chen L."/>
        </authorList>
    </citation>
    <scope>NUCLEOTIDE SEQUENCE [LARGE SCALE GENOMIC DNA]</scope>
    <source>
        <strain evidence="2 3">HQA918</strain>
    </source>
</reference>
<organism evidence="2 3">
    <name type="scientific">Sediminicola luteus</name>
    <dbReference type="NCBI Taxonomy" id="319238"/>
    <lineage>
        <taxon>Bacteria</taxon>
        <taxon>Pseudomonadati</taxon>
        <taxon>Bacteroidota</taxon>
        <taxon>Flavobacteriia</taxon>
        <taxon>Flavobacteriales</taxon>
        <taxon>Flavobacteriaceae</taxon>
        <taxon>Sediminicola</taxon>
    </lineage>
</organism>
<dbReference type="InterPro" id="IPR027417">
    <property type="entry name" value="P-loop_NTPase"/>
</dbReference>
<dbReference type="AlphaFoldDB" id="A0A2A4G818"/>
<evidence type="ECO:0000259" key="1">
    <source>
        <dbReference type="Pfam" id="PF13521"/>
    </source>
</evidence>